<dbReference type="PROSITE" id="PS50092">
    <property type="entry name" value="TSP1"/>
    <property type="match status" value="14"/>
</dbReference>
<keyword evidence="10" id="KW-0482">Metalloprotease</keyword>
<dbReference type="FunFam" id="2.60.120.830:FF:000001">
    <property type="entry name" value="A disintegrin and metalloproteinase with thrombospondin motifs 1"/>
    <property type="match status" value="1"/>
</dbReference>
<feature type="binding site" evidence="15">
    <location>
        <position position="356"/>
    </location>
    <ligand>
        <name>Ca(2+)</name>
        <dbReference type="ChEBI" id="CHEBI:29108"/>
        <label>2</label>
    </ligand>
</feature>
<dbReference type="InterPro" id="IPR045371">
    <property type="entry name" value="ADAMTS_CR_3"/>
</dbReference>
<accession>A0ABD3UQ33</accession>
<comment type="caution">
    <text evidence="21">The sequence shown here is derived from an EMBL/GenBank/DDBJ whole genome shotgun (WGS) entry which is preliminary data.</text>
</comment>
<dbReference type="InterPro" id="IPR002870">
    <property type="entry name" value="Peptidase_M12B_N"/>
</dbReference>
<evidence type="ECO:0000256" key="4">
    <source>
        <dbReference type="ARBA" id="ARBA00022670"/>
    </source>
</evidence>
<keyword evidence="6 18" id="KW-0732">Signal</keyword>
<evidence type="ECO:0000256" key="12">
    <source>
        <dbReference type="ARBA" id="ARBA00023157"/>
    </source>
</evidence>
<reference evidence="21 22" key="1">
    <citation type="submission" date="2024-11" db="EMBL/GenBank/DDBJ databases">
        <title>Chromosome-level genome assembly of the freshwater bivalve Anodonta woodiana.</title>
        <authorList>
            <person name="Chen X."/>
        </authorList>
    </citation>
    <scope>NUCLEOTIDE SEQUENCE [LARGE SCALE GENOMIC DNA]</scope>
    <source>
        <strain evidence="21">MN2024</strain>
        <tissue evidence="21">Gills</tissue>
    </source>
</reference>
<evidence type="ECO:0000256" key="5">
    <source>
        <dbReference type="ARBA" id="ARBA00022723"/>
    </source>
</evidence>
<feature type="domain" description="Peptidase M12B" evidence="19">
    <location>
        <begin position="270"/>
        <end position="485"/>
    </location>
</feature>
<dbReference type="InterPro" id="IPR013273">
    <property type="entry name" value="ADAMTS/ADAMTS-like"/>
</dbReference>
<dbReference type="InterPro" id="IPR010294">
    <property type="entry name" value="ADAMTS_spacer1"/>
</dbReference>
<comment type="subcellular location">
    <subcellularLocation>
        <location evidence="1">Secreted</location>
        <location evidence="1">Extracellular space</location>
        <location evidence="1">Extracellular matrix</location>
    </subcellularLocation>
</comment>
<evidence type="ECO:0000313" key="22">
    <source>
        <dbReference type="Proteomes" id="UP001634394"/>
    </source>
</evidence>
<keyword evidence="12 16" id="KW-1015">Disulfide bond</keyword>
<feature type="disulfide bond" evidence="16">
    <location>
        <begin position="375"/>
        <end position="381"/>
    </location>
</feature>
<dbReference type="SMART" id="SM00209">
    <property type="entry name" value="TSP1"/>
    <property type="match status" value="14"/>
</dbReference>
<dbReference type="EMBL" id="JBJQND010000015">
    <property type="protein sequence ID" value="KAL3851629.1"/>
    <property type="molecule type" value="Genomic_DNA"/>
</dbReference>
<keyword evidence="5 15" id="KW-0479">Metal-binding</keyword>
<dbReference type="SUPFAM" id="SSF55486">
    <property type="entry name" value="Metalloproteases ('zincins'), catalytic domain"/>
    <property type="match status" value="1"/>
</dbReference>
<dbReference type="Gene3D" id="2.60.120.830">
    <property type="match status" value="1"/>
</dbReference>
<dbReference type="Pfam" id="PF05986">
    <property type="entry name" value="ADAMTS_spacer1"/>
    <property type="match status" value="1"/>
</dbReference>
<feature type="binding site" evidence="15">
    <location>
        <position position="273"/>
    </location>
    <ligand>
        <name>Ca(2+)</name>
        <dbReference type="ChEBI" id="CHEBI:29108"/>
        <label>1</label>
    </ligand>
</feature>
<evidence type="ECO:0000256" key="11">
    <source>
        <dbReference type="ARBA" id="ARBA00023145"/>
    </source>
</evidence>
<keyword evidence="4" id="KW-0645">Protease</keyword>
<organism evidence="21 22">
    <name type="scientific">Sinanodonta woodiana</name>
    <name type="common">Chinese pond mussel</name>
    <name type="synonym">Anodonta woodiana</name>
    <dbReference type="NCBI Taxonomy" id="1069815"/>
    <lineage>
        <taxon>Eukaryota</taxon>
        <taxon>Metazoa</taxon>
        <taxon>Spiralia</taxon>
        <taxon>Lophotrochozoa</taxon>
        <taxon>Mollusca</taxon>
        <taxon>Bivalvia</taxon>
        <taxon>Autobranchia</taxon>
        <taxon>Heteroconchia</taxon>
        <taxon>Palaeoheterodonta</taxon>
        <taxon>Unionida</taxon>
        <taxon>Unionoidea</taxon>
        <taxon>Unionidae</taxon>
        <taxon>Unioninae</taxon>
        <taxon>Sinanodonta</taxon>
    </lineage>
</organism>
<evidence type="ECO:0000256" key="14">
    <source>
        <dbReference type="PIRSR" id="PIRSR613273-1"/>
    </source>
</evidence>
<proteinExistence type="predicted"/>
<dbReference type="InterPro" id="IPR000884">
    <property type="entry name" value="TSP1_rpt"/>
</dbReference>
<dbReference type="InterPro" id="IPR050439">
    <property type="entry name" value="ADAMTS_ADAMTS-like"/>
</dbReference>
<dbReference type="Pfam" id="PF19030">
    <property type="entry name" value="TSP1_ADAMTS"/>
    <property type="match status" value="12"/>
</dbReference>
<evidence type="ECO:0000256" key="3">
    <source>
        <dbReference type="ARBA" id="ARBA00022530"/>
    </source>
</evidence>
<feature type="disulfide bond" evidence="16">
    <location>
        <begin position="523"/>
        <end position="544"/>
    </location>
</feature>
<evidence type="ECO:0000256" key="6">
    <source>
        <dbReference type="ARBA" id="ARBA00022729"/>
    </source>
</evidence>
<dbReference type="PROSITE" id="PS51046">
    <property type="entry name" value="GON"/>
    <property type="match status" value="1"/>
</dbReference>
<dbReference type="PRINTS" id="PR01857">
    <property type="entry name" value="ADAMTSFAMILY"/>
</dbReference>
<dbReference type="Pfam" id="PF00090">
    <property type="entry name" value="TSP_1"/>
    <property type="match status" value="1"/>
</dbReference>
<feature type="binding site" evidence="15 17">
    <location>
        <position position="419"/>
    </location>
    <ligand>
        <name>Zn(2+)</name>
        <dbReference type="ChEBI" id="CHEBI:29105"/>
        <note>catalytic</note>
    </ligand>
</feature>
<feature type="binding site" evidence="15 17">
    <location>
        <position position="425"/>
    </location>
    <ligand>
        <name>Zn(2+)</name>
        <dbReference type="ChEBI" id="CHEBI:29105"/>
        <note>catalytic</note>
    </ligand>
</feature>
<keyword evidence="7" id="KW-0677">Repeat</keyword>
<feature type="disulfide bond" evidence="16">
    <location>
        <begin position="431"/>
        <end position="464"/>
    </location>
</feature>
<dbReference type="FunFam" id="3.40.390.10:FF:000001">
    <property type="entry name" value="A disintegrin and metalloproteinase with thrombospondin motifs 1"/>
    <property type="match status" value="1"/>
</dbReference>
<evidence type="ECO:0000259" key="19">
    <source>
        <dbReference type="PROSITE" id="PS50215"/>
    </source>
</evidence>
<dbReference type="GO" id="GO:0046872">
    <property type="term" value="F:metal ion binding"/>
    <property type="evidence" value="ECO:0007669"/>
    <property type="project" value="UniProtKB-KW"/>
</dbReference>
<dbReference type="InterPro" id="IPR036383">
    <property type="entry name" value="TSP1_rpt_sf"/>
</dbReference>
<feature type="chain" id="PRO_5044886055" description="A disintegrin and metalloproteinase with thrombospondin motifs 9" evidence="18">
    <location>
        <begin position="21"/>
        <end position="1914"/>
    </location>
</feature>
<feature type="binding site" evidence="15 17">
    <location>
        <position position="415"/>
    </location>
    <ligand>
        <name>Zn(2+)</name>
        <dbReference type="ChEBI" id="CHEBI:29105"/>
        <note>catalytic</note>
    </ligand>
</feature>
<keyword evidence="22" id="KW-1185">Reference proteome</keyword>
<keyword evidence="11" id="KW-0865">Zymogen</keyword>
<gene>
    <name evidence="21" type="ORF">ACJMK2_015362</name>
</gene>
<evidence type="ECO:0000313" key="21">
    <source>
        <dbReference type="EMBL" id="KAL3851629.1"/>
    </source>
</evidence>
<dbReference type="Gene3D" id="2.20.100.10">
    <property type="entry name" value="Thrombospondin type-1 (TSP1) repeat"/>
    <property type="match status" value="13"/>
</dbReference>
<feature type="active site" evidence="14 17">
    <location>
        <position position="416"/>
    </location>
</feature>
<feature type="binding site" evidence="15">
    <location>
        <position position="273"/>
    </location>
    <ligand>
        <name>Ca(2+)</name>
        <dbReference type="ChEBI" id="CHEBI:29108"/>
        <label>2</label>
    </ligand>
</feature>
<dbReference type="PANTHER" id="PTHR13723:SF278">
    <property type="entry name" value="ADAM METALLOPEPTIDASE WITH THROMBOSPONDIN TYPE 1 MOTIF A, ISOFORM B"/>
    <property type="match status" value="1"/>
</dbReference>
<dbReference type="FunFam" id="2.20.100.10:FF:000010">
    <property type="entry name" value="ADAM metallopeptidase with thrombospondin type 1 motif 9"/>
    <property type="match status" value="1"/>
</dbReference>
<feature type="binding site" evidence="15">
    <location>
        <position position="483"/>
    </location>
    <ligand>
        <name>Ca(2+)</name>
        <dbReference type="ChEBI" id="CHEBI:29108"/>
        <label>1</label>
    </ligand>
</feature>
<dbReference type="FunFam" id="2.20.100.10:FF:000006">
    <property type="entry name" value="A disintegrin and metalloproteinase with thrombospondin motifs 1"/>
    <property type="match status" value="1"/>
</dbReference>
<dbReference type="Pfam" id="PF17771">
    <property type="entry name" value="ADAMTS_CR_2"/>
    <property type="match status" value="1"/>
</dbReference>
<evidence type="ECO:0000256" key="1">
    <source>
        <dbReference type="ARBA" id="ARBA00004498"/>
    </source>
</evidence>
<dbReference type="Proteomes" id="UP001634394">
    <property type="component" value="Unassembled WGS sequence"/>
</dbReference>
<evidence type="ECO:0008006" key="23">
    <source>
        <dbReference type="Google" id="ProtNLM"/>
    </source>
</evidence>
<dbReference type="Gene3D" id="3.40.1620.60">
    <property type="match status" value="1"/>
</dbReference>
<feature type="disulfide bond" evidence="16">
    <location>
        <begin position="529"/>
        <end position="563"/>
    </location>
</feature>
<dbReference type="SUPFAM" id="SSF82895">
    <property type="entry name" value="TSP-1 type 1 repeat"/>
    <property type="match status" value="14"/>
</dbReference>
<feature type="disulfide bond" evidence="16">
    <location>
        <begin position="605"/>
        <end position="617"/>
    </location>
</feature>
<feature type="disulfide bond" evidence="16">
    <location>
        <begin position="345"/>
        <end position="399"/>
    </location>
</feature>
<evidence type="ECO:0000256" key="7">
    <source>
        <dbReference type="ARBA" id="ARBA00022737"/>
    </source>
</evidence>
<dbReference type="Pfam" id="PF01562">
    <property type="entry name" value="Pep_M12B_propep"/>
    <property type="match status" value="1"/>
</dbReference>
<comment type="cofactor">
    <cofactor evidence="15">
        <name>Zn(2+)</name>
        <dbReference type="ChEBI" id="CHEBI:29105"/>
    </cofactor>
    <text evidence="15">Binds 1 zinc ion per subunit.</text>
</comment>
<feature type="binding site" evidence="15">
    <location>
        <position position="480"/>
    </location>
    <ligand>
        <name>Ca(2+)</name>
        <dbReference type="ChEBI" id="CHEBI:29108"/>
        <label>1</label>
    </ligand>
</feature>
<dbReference type="Gene3D" id="3.40.390.10">
    <property type="entry name" value="Collagenase (Catalytic Domain)"/>
    <property type="match status" value="1"/>
</dbReference>
<protein>
    <recommendedName>
        <fullName evidence="23">A disintegrin and metalloproteinase with thrombospondin motifs 9</fullName>
    </recommendedName>
</protein>
<dbReference type="FunFam" id="2.20.100.10:FF:000005">
    <property type="entry name" value="ADAM metallopeptidase with thrombospondin type 1 motif 9"/>
    <property type="match status" value="7"/>
</dbReference>
<evidence type="ECO:0000256" key="9">
    <source>
        <dbReference type="ARBA" id="ARBA00022833"/>
    </source>
</evidence>
<dbReference type="InterPro" id="IPR001590">
    <property type="entry name" value="Peptidase_M12B"/>
</dbReference>
<feature type="disulfide bond" evidence="16">
    <location>
        <begin position="590"/>
        <end position="627"/>
    </location>
</feature>
<feature type="binding site" evidence="15">
    <location>
        <position position="364"/>
    </location>
    <ligand>
        <name>Ca(2+)</name>
        <dbReference type="ChEBI" id="CHEBI:29108"/>
        <label>1</label>
    </ligand>
</feature>
<evidence type="ECO:0000256" key="8">
    <source>
        <dbReference type="ARBA" id="ARBA00022801"/>
    </source>
</evidence>
<keyword evidence="13" id="KW-0325">Glycoprotein</keyword>
<dbReference type="Pfam" id="PF19236">
    <property type="entry name" value="ADAMTS_CR_3"/>
    <property type="match status" value="1"/>
</dbReference>
<keyword evidence="9 15" id="KW-0862">Zinc</keyword>
<keyword evidence="15" id="KW-0106">Calcium</keyword>
<keyword evidence="3" id="KW-0272">Extracellular matrix</keyword>
<feature type="binding site" evidence="15">
    <location>
        <position position="356"/>
    </location>
    <ligand>
        <name>Ca(2+)</name>
        <dbReference type="ChEBI" id="CHEBI:29108"/>
        <label>1</label>
    </ligand>
</feature>
<dbReference type="Pfam" id="PF01421">
    <property type="entry name" value="Reprolysin"/>
    <property type="match status" value="1"/>
</dbReference>
<dbReference type="InterPro" id="IPR024079">
    <property type="entry name" value="MetalloPept_cat_dom_sf"/>
</dbReference>
<keyword evidence="2" id="KW-0964">Secreted</keyword>
<name>A0ABD3UQ33_SINWO</name>
<feature type="binding site" evidence="15">
    <location>
        <position position="483"/>
    </location>
    <ligand>
        <name>Ca(2+)</name>
        <dbReference type="ChEBI" id="CHEBI:29108"/>
        <label>2</label>
    </ligand>
</feature>
<evidence type="ECO:0000256" key="2">
    <source>
        <dbReference type="ARBA" id="ARBA00022525"/>
    </source>
</evidence>
<evidence type="ECO:0000256" key="17">
    <source>
        <dbReference type="PROSITE-ProRule" id="PRU00276"/>
    </source>
</evidence>
<dbReference type="PANTHER" id="PTHR13723">
    <property type="entry name" value="ADAMTS A DISINTEGRIN AND METALLOPROTEASE WITH THROMBOSPONDIN MOTIFS PROTEASE"/>
    <property type="match status" value="1"/>
</dbReference>
<feature type="domain" description="GON" evidence="20">
    <location>
        <begin position="1706"/>
        <end position="1908"/>
    </location>
</feature>
<feature type="disulfide bond" evidence="16">
    <location>
        <begin position="512"/>
        <end position="534"/>
    </location>
</feature>
<comment type="caution">
    <text evidence="17">Lacks conserved residue(s) required for the propagation of feature annotation.</text>
</comment>
<evidence type="ECO:0000256" key="13">
    <source>
        <dbReference type="ARBA" id="ARBA00023180"/>
    </source>
</evidence>
<evidence type="ECO:0000256" key="18">
    <source>
        <dbReference type="SAM" id="SignalP"/>
    </source>
</evidence>
<feature type="disulfide bond" evidence="16">
    <location>
        <begin position="393"/>
        <end position="480"/>
    </location>
</feature>
<dbReference type="GO" id="GO:0006508">
    <property type="term" value="P:proteolysis"/>
    <property type="evidence" value="ECO:0007669"/>
    <property type="project" value="UniProtKB-KW"/>
</dbReference>
<dbReference type="GO" id="GO:0008237">
    <property type="term" value="F:metallopeptidase activity"/>
    <property type="evidence" value="ECO:0007669"/>
    <property type="project" value="UniProtKB-KW"/>
</dbReference>
<evidence type="ECO:0000256" key="15">
    <source>
        <dbReference type="PIRSR" id="PIRSR613273-2"/>
    </source>
</evidence>
<dbReference type="Pfam" id="PF08685">
    <property type="entry name" value="GON"/>
    <property type="match status" value="1"/>
</dbReference>
<dbReference type="InterPro" id="IPR041645">
    <property type="entry name" value="ADAMTS_CR_2"/>
</dbReference>
<evidence type="ECO:0000259" key="20">
    <source>
        <dbReference type="PROSITE" id="PS51046"/>
    </source>
</evidence>
<feature type="disulfide bond" evidence="16">
    <location>
        <begin position="557"/>
        <end position="568"/>
    </location>
</feature>
<dbReference type="InterPro" id="IPR012314">
    <property type="entry name" value="Pept_M12B_GON-ADAMTSs"/>
</dbReference>
<dbReference type="CDD" id="cd04273">
    <property type="entry name" value="ZnMc_ADAMTS_like"/>
    <property type="match status" value="1"/>
</dbReference>
<evidence type="ECO:0000256" key="10">
    <source>
        <dbReference type="ARBA" id="ARBA00023049"/>
    </source>
</evidence>
<evidence type="ECO:0000256" key="16">
    <source>
        <dbReference type="PIRSR" id="PIRSR613273-3"/>
    </source>
</evidence>
<dbReference type="PROSITE" id="PS50215">
    <property type="entry name" value="ADAM_MEPRO"/>
    <property type="match status" value="1"/>
</dbReference>
<feature type="disulfide bond" evidence="16">
    <location>
        <begin position="594"/>
        <end position="632"/>
    </location>
</feature>
<feature type="signal peptide" evidence="18">
    <location>
        <begin position="1"/>
        <end position="20"/>
    </location>
</feature>
<sequence length="1914" mass="215538">MRYACSWVGFLAFWWPLILTYSQPEHPENTRNIRGKESDVQGVYNDKYEIVHPIRVNEHGNGIARTDGHYRRRRSVPEDSTSIQWDRNKRVYYTFDAFGKTYNFNLGFNSEFFHSPDLIVQRYSNNRTWLEERVVNIKGCFYTGTVNGDAWSHVSLSLCDGMTGVFHVGGEKFLIEPHSEGASSTQSNNLSDILPHIVHRINHQHHRIKNETQSNYGVEENYKHRRRKREASNIEEFISSSSSSIFNDSSPISGMPRSHHVHKRSVSAKNYVEVMVAADLQTSLYYGDNLQHYILTLMSIVNSIYRNHTIGNFIYVVVVRIVIFNSDEDGPQVTSNAAQTLKNFCVWQHKVNDDDDLNSPYHHDTAVLLTRKDLCRAPHKCQTLGLAELGTMCDPNRSCSIIEDNGLSAAYTIAHELGHVFDLPHDDDIKCRPLFQKSKNSDSHTHVMSPTLDQDTDPWSWSECSRRLITDFIDAGFADCLKDKPKMKRYRKRMKKIQRQMPGQLYKVKRQCELVYGPGHTVCPYMANCKILWCANASDLGLGCTTQHMPMVDGTECGVAKWCQQGACVKRELPRVRHGGWGPWRSYGRCTRPCGGGIKKSIRSCNNPEPENGGRFCVGKRVKYRHCNTKPCSPGTPDFRLQQCAEYNSKRIQYGLPVESHWIPKYDGINLKDACVLYCQSNASNIYYILKNKVVDGTKCRPDGDDMCVDGKCRRAGCDNKLGSRMKRDRCGVCGGDNSSCKTVTGMYNSVRYGYNNVSWIPAGASNVDIRQYGHTHLKDDENYLVIVNTKGEYLLNGNFVVSMFQKKVPVAGGYLEYTGSDSVVERINSSAIIYEDIFVQVLTVGNLNPPDVRYSYTVSLGNNVHFIWHEDNDWSECDALCNGKRSKKVKCVRNIDGVTVSDQRCENQPQPRTETERCNRHCMINWKVDTEECSVRCGTGIAKQRVSCIIQSQTNTSTIDNKYCIERVIEIGPQPQDHIPCQGQCLQTMWKYTDWTLCTATCDGGTQKRSAKCVDIKGNVLPNHECNMKELLQERTCNSHHCATWKPEDWTGCSVTCGRGYHHRKVMCVQGENEVLENLCSSLNKPTNKKECHVGPCPVWAAEDWGPCSASCGKGIITRHVQCQTVVGQRLDRSRCDATEQPEDAKVCYLQDCPTTPHPTTKMPSTTTLPPVEWTYGSWTQCAASCGQGIKQRYVKCVNAEGNVQDPSRCSHLEKPKETEMCTQRACGYWRSGEWSECSVTCGKGIQTRYVACVMIDGQGVDALVCDMDVKPPAQRTCDAGKCIPVENFDIGRITSNTVINIIHWRVGPWSGCSTTCGTGWQRRQVVCHDEIGPSTSCDTAQKPVEKQSCNAGHCPNWVYGDWTPCSVTCGENGVQKRVVKCHSGEGQPLSESNCDIFQRPPDSRMCNSGACSTNRSWQVGPWSPCSVTCGRGQCQREVLCVDENGNTHPSSGCLDKKPRNTKQCKMVSCPEWFAKPWSKCSASCGEGVRHRHVECQMGNKVVDDILCGGKKKLKQETKCQRKKCSEYMWKIGNWSECSKTCGFGSKIRAIVCEDVHGNKVNGEFCIADDKPKDKRRCSEFPCPFIWNTGSWSECSRSCGDGVRNRRVACQAMTKEGWILPGEVPYGCKDHDKPNDTQPCNMGQCRAPYHWVSGPWGECSVRCGFGVERRMTVCIDYAGRRRSKKTCPQEYKPDTQRQCYNGPCYAKSCKQLREQTSIRQDGNYKLFVQGRLIEVYCKNMRKQVPQEFISLPPKGENFAEVYPHRLKRAGTCPNNGTRMDSCNEDFCRQMTYRNTGYTIYSKIKIDIISLKVLTMDTTYAITTGKHIPYGSAGDCYSSSDCPQGRFGIDLSGTGLIVSKNTTWVMHGSHASQRVQRLQDDEIVKGVCGGLCGDCSPDVSTGLQLEVLVDSEFN</sequence>
<keyword evidence="8" id="KW-0378">Hydrolase</keyword>